<feature type="region of interest" description="Disordered" evidence="1">
    <location>
        <begin position="235"/>
        <end position="254"/>
    </location>
</feature>
<organism evidence="2 3">
    <name type="scientific">Postia placenta MAD-698-R-SB12</name>
    <dbReference type="NCBI Taxonomy" id="670580"/>
    <lineage>
        <taxon>Eukaryota</taxon>
        <taxon>Fungi</taxon>
        <taxon>Dikarya</taxon>
        <taxon>Basidiomycota</taxon>
        <taxon>Agaricomycotina</taxon>
        <taxon>Agaricomycetes</taxon>
        <taxon>Polyporales</taxon>
        <taxon>Adustoporiaceae</taxon>
        <taxon>Rhodonia</taxon>
    </lineage>
</organism>
<proteinExistence type="predicted"/>
<dbReference type="AlphaFoldDB" id="A0A1X6NC15"/>
<dbReference type="GeneID" id="36327276"/>
<dbReference type="EMBL" id="KZ110592">
    <property type="protein sequence ID" value="OSX66175.1"/>
    <property type="molecule type" value="Genomic_DNA"/>
</dbReference>
<dbReference type="STRING" id="670580.A0A1X6NC15"/>
<dbReference type="OrthoDB" id="3364141at2759"/>
<evidence type="ECO:0000256" key="1">
    <source>
        <dbReference type="SAM" id="MobiDB-lite"/>
    </source>
</evidence>
<keyword evidence="3" id="KW-1185">Reference proteome</keyword>
<protein>
    <submittedName>
        <fullName evidence="2">Uncharacterized protein</fullName>
    </submittedName>
</protein>
<sequence length="254" mass="28003">MTTWAYAPDMHPWFRTPSLKRKSLDDDDLSIVECRPQPPVSPRAKRRRYEVLENGFARLTLNAAADGSYISPQNPDVTMAQARAPTPKPSVGPAWESYAPPVLPPTPVVRPSAIEEPMAPEQVVDLPDVRMKVPSWYEIEKDRIVITDLEDSDNEEQEQGAASQATASLSVSPALLDRLSKHAATSVLPQHFEPDPSKALVLFRPLVASHPSSSESSPVLGQVAIVEEVQEGDAYNADVQRDMQIDDPMDIDMT</sequence>
<evidence type="ECO:0000313" key="3">
    <source>
        <dbReference type="Proteomes" id="UP000194127"/>
    </source>
</evidence>
<dbReference type="Proteomes" id="UP000194127">
    <property type="component" value="Unassembled WGS sequence"/>
</dbReference>
<gene>
    <name evidence="2" type="ORF">POSPLADRAFT_1068923</name>
</gene>
<dbReference type="RefSeq" id="XP_024342969.1">
    <property type="nucleotide sequence ID" value="XM_024482326.1"/>
</dbReference>
<evidence type="ECO:0000313" key="2">
    <source>
        <dbReference type="EMBL" id="OSX66175.1"/>
    </source>
</evidence>
<feature type="compositionally biased region" description="Acidic residues" evidence="1">
    <location>
        <begin position="245"/>
        <end position="254"/>
    </location>
</feature>
<accession>A0A1X6NC15</accession>
<name>A0A1X6NC15_9APHY</name>
<reference evidence="2 3" key="1">
    <citation type="submission" date="2017-04" db="EMBL/GenBank/DDBJ databases">
        <title>Genome Sequence of the Model Brown-Rot Fungus Postia placenta SB12.</title>
        <authorList>
            <consortium name="DOE Joint Genome Institute"/>
            <person name="Gaskell J."/>
            <person name="Kersten P."/>
            <person name="Larrondo L.F."/>
            <person name="Canessa P."/>
            <person name="Martinez D."/>
            <person name="Hibbett D."/>
            <person name="Schmoll M."/>
            <person name="Kubicek C.P."/>
            <person name="Martinez A.T."/>
            <person name="Yadav J."/>
            <person name="Master E."/>
            <person name="Magnuson J.K."/>
            <person name="James T."/>
            <person name="Yaver D."/>
            <person name="Berka R."/>
            <person name="Labutti K."/>
            <person name="Lipzen A."/>
            <person name="Aerts A."/>
            <person name="Barry K."/>
            <person name="Henrissat B."/>
            <person name="Blanchette R."/>
            <person name="Grigoriev I."/>
            <person name="Cullen D."/>
        </authorList>
    </citation>
    <scope>NUCLEOTIDE SEQUENCE [LARGE SCALE GENOMIC DNA]</scope>
    <source>
        <strain evidence="2 3">MAD-698-R-SB12</strain>
    </source>
</reference>